<dbReference type="EMBL" id="FUKP01000058">
    <property type="protein sequence ID" value="SJN31115.1"/>
    <property type="molecule type" value="Genomic_DNA"/>
</dbReference>
<proteinExistence type="predicted"/>
<organism evidence="3 4">
    <name type="scientific">Micrococcus lylae</name>
    <dbReference type="NCBI Taxonomy" id="1273"/>
    <lineage>
        <taxon>Bacteria</taxon>
        <taxon>Bacillati</taxon>
        <taxon>Actinomycetota</taxon>
        <taxon>Actinomycetes</taxon>
        <taxon>Micrococcales</taxon>
        <taxon>Micrococcaceae</taxon>
        <taxon>Micrococcus</taxon>
    </lineage>
</organism>
<feature type="compositionally biased region" description="Polar residues" evidence="1">
    <location>
        <begin position="30"/>
        <end position="54"/>
    </location>
</feature>
<dbReference type="Proteomes" id="UP000196230">
    <property type="component" value="Unassembled WGS sequence"/>
</dbReference>
<evidence type="ECO:0000313" key="3">
    <source>
        <dbReference type="EMBL" id="SJN31115.1"/>
    </source>
</evidence>
<evidence type="ECO:0000256" key="2">
    <source>
        <dbReference type="SAM" id="Phobius"/>
    </source>
</evidence>
<gene>
    <name evidence="3" type="ORF">FM125_08385</name>
</gene>
<evidence type="ECO:0000313" key="4">
    <source>
        <dbReference type="Proteomes" id="UP000196230"/>
    </source>
</evidence>
<feature type="region of interest" description="Disordered" evidence="1">
    <location>
        <begin position="73"/>
        <end position="104"/>
    </location>
</feature>
<accession>A0A1R4JH70</accession>
<keyword evidence="2" id="KW-0812">Transmembrane</keyword>
<evidence type="ECO:0000256" key="1">
    <source>
        <dbReference type="SAM" id="MobiDB-lite"/>
    </source>
</evidence>
<sequence>MSPSGEPLDLDFYPAPTPGGATEAQGAASLGSNDGSSRNSTLRDASDSALSGLQNSGRLLEDDALAALEHAQKEKLVKPQASGDQTEDLRSILSEGETDDSSMDWAERGPLLARVGQAPGWLIAVLLVSVATLGALGYRSFAAFQRRREERQGG</sequence>
<keyword evidence="2" id="KW-1133">Transmembrane helix</keyword>
<protein>
    <submittedName>
        <fullName evidence="3">Uncharacterized protein</fullName>
    </submittedName>
</protein>
<name>A0A1R4JH70_9MICC</name>
<keyword evidence="2" id="KW-0472">Membrane</keyword>
<feature type="region of interest" description="Disordered" evidence="1">
    <location>
        <begin position="1"/>
        <end position="54"/>
    </location>
</feature>
<reference evidence="3 4" key="1">
    <citation type="submission" date="2017-02" db="EMBL/GenBank/DDBJ databases">
        <authorList>
            <person name="Peterson S.W."/>
        </authorList>
    </citation>
    <scope>NUCLEOTIDE SEQUENCE [LARGE SCALE GENOMIC DNA]</scope>
    <source>
        <strain evidence="3 4">2B3F</strain>
    </source>
</reference>
<dbReference type="AlphaFoldDB" id="A0A1R4JH70"/>
<feature type="transmembrane region" description="Helical" evidence="2">
    <location>
        <begin position="118"/>
        <end position="138"/>
    </location>
</feature>